<reference evidence="2" key="1">
    <citation type="journal article" date="2020" name="Nat. Commun.">
        <title>Genome sequence of the cluster root forming white lupin.</title>
        <authorList>
            <person name="Hufnagel B."/>
            <person name="Marques A."/>
            <person name="Soriano A."/>
            <person name="Marques L."/>
            <person name="Divol F."/>
            <person name="Doumas P."/>
            <person name="Sallet E."/>
            <person name="Mancinotti D."/>
            <person name="Carrere S."/>
            <person name="Marande W."/>
            <person name="Arribat S."/>
            <person name="Keller J."/>
            <person name="Huneau C."/>
            <person name="Blein T."/>
            <person name="Aime D."/>
            <person name="Laguerre M."/>
            <person name="Taylor J."/>
            <person name="Schubert V."/>
            <person name="Nelson M."/>
            <person name="Geu-Flores F."/>
            <person name="Crespi M."/>
            <person name="Gallardo-Guerrero K."/>
            <person name="Delaux P.-M."/>
            <person name="Salse J."/>
            <person name="Berges H."/>
            <person name="Guyot R."/>
            <person name="Gouzy J."/>
            <person name="Peret B."/>
        </authorList>
    </citation>
    <scope>NUCLEOTIDE SEQUENCE [LARGE SCALE GENOMIC DNA]</scope>
    <source>
        <strain evidence="2">cv. Amiga</strain>
    </source>
</reference>
<evidence type="ECO:0000313" key="2">
    <source>
        <dbReference type="Proteomes" id="UP000447434"/>
    </source>
</evidence>
<comment type="caution">
    <text evidence="1">The sequence shown here is derived from an EMBL/GenBank/DDBJ whole genome shotgun (WGS) entry which is preliminary data.</text>
</comment>
<sequence length="41" mass="5076">MAIYHLPLRCINLLKDRKQRHTVLKRFRIIVEGRYIKRVNN</sequence>
<dbReference type="AlphaFoldDB" id="A0A6A4NGG6"/>
<dbReference type="EMBL" id="WOCE01000022">
    <property type="protein sequence ID" value="KAE9587881.1"/>
    <property type="molecule type" value="Genomic_DNA"/>
</dbReference>
<proteinExistence type="predicted"/>
<protein>
    <submittedName>
        <fullName evidence="1">Uncharacterized protein</fullName>
    </submittedName>
</protein>
<keyword evidence="2" id="KW-1185">Reference proteome</keyword>
<dbReference type="Proteomes" id="UP000447434">
    <property type="component" value="Chromosome 22"/>
</dbReference>
<gene>
    <name evidence="1" type="ORF">Lalb_Chr22g0349541</name>
</gene>
<name>A0A6A4NGG6_LUPAL</name>
<evidence type="ECO:0000313" key="1">
    <source>
        <dbReference type="EMBL" id="KAE9587881.1"/>
    </source>
</evidence>
<organism evidence="1 2">
    <name type="scientific">Lupinus albus</name>
    <name type="common">White lupine</name>
    <name type="synonym">Lupinus termis</name>
    <dbReference type="NCBI Taxonomy" id="3870"/>
    <lineage>
        <taxon>Eukaryota</taxon>
        <taxon>Viridiplantae</taxon>
        <taxon>Streptophyta</taxon>
        <taxon>Embryophyta</taxon>
        <taxon>Tracheophyta</taxon>
        <taxon>Spermatophyta</taxon>
        <taxon>Magnoliopsida</taxon>
        <taxon>eudicotyledons</taxon>
        <taxon>Gunneridae</taxon>
        <taxon>Pentapetalae</taxon>
        <taxon>rosids</taxon>
        <taxon>fabids</taxon>
        <taxon>Fabales</taxon>
        <taxon>Fabaceae</taxon>
        <taxon>Papilionoideae</taxon>
        <taxon>50 kb inversion clade</taxon>
        <taxon>genistoids sensu lato</taxon>
        <taxon>core genistoids</taxon>
        <taxon>Genisteae</taxon>
        <taxon>Lupinus</taxon>
    </lineage>
</organism>
<accession>A0A6A4NGG6</accession>